<evidence type="ECO:0000313" key="2">
    <source>
        <dbReference type="Proteomes" id="UP000887565"/>
    </source>
</evidence>
<evidence type="ECO:0000256" key="1">
    <source>
        <dbReference type="SAM" id="SignalP"/>
    </source>
</evidence>
<keyword evidence="2" id="KW-1185">Reference proteome</keyword>
<reference evidence="3" key="1">
    <citation type="submission" date="2022-11" db="UniProtKB">
        <authorList>
            <consortium name="WormBaseParasite"/>
        </authorList>
    </citation>
    <scope>IDENTIFICATION</scope>
</reference>
<accession>A0A915I3C5</accession>
<organism evidence="2 3">
    <name type="scientific">Romanomermis culicivorax</name>
    <name type="common">Nematode worm</name>
    <dbReference type="NCBI Taxonomy" id="13658"/>
    <lineage>
        <taxon>Eukaryota</taxon>
        <taxon>Metazoa</taxon>
        <taxon>Ecdysozoa</taxon>
        <taxon>Nematoda</taxon>
        <taxon>Enoplea</taxon>
        <taxon>Dorylaimia</taxon>
        <taxon>Mermithida</taxon>
        <taxon>Mermithoidea</taxon>
        <taxon>Mermithidae</taxon>
        <taxon>Romanomermis</taxon>
    </lineage>
</organism>
<proteinExistence type="predicted"/>
<evidence type="ECO:0000313" key="3">
    <source>
        <dbReference type="WBParaSite" id="nRc.2.0.1.t08335-RA"/>
    </source>
</evidence>
<dbReference type="AlphaFoldDB" id="A0A915I3C5"/>
<name>A0A915I3C5_ROMCU</name>
<keyword evidence="1" id="KW-0732">Signal</keyword>
<protein>
    <submittedName>
        <fullName evidence="3">Uncharacterized protein</fullName>
    </submittedName>
</protein>
<dbReference type="WBParaSite" id="nRc.2.0.1.t08335-RA">
    <property type="protein sequence ID" value="nRc.2.0.1.t08335-RA"/>
    <property type="gene ID" value="nRc.2.0.1.g08335"/>
</dbReference>
<dbReference type="Proteomes" id="UP000887565">
    <property type="component" value="Unplaced"/>
</dbReference>
<feature type="signal peptide" evidence="1">
    <location>
        <begin position="1"/>
        <end position="22"/>
    </location>
</feature>
<sequence>MGVIISFAFGILLSLFNNVIRGANNNFEQGMFRESFPNQPGGIFTSPEKPQVPFYTNFPVPYYPNPVAPPVAGMEQQGLRILM</sequence>
<feature type="chain" id="PRO_5037355708" evidence="1">
    <location>
        <begin position="23"/>
        <end position="83"/>
    </location>
</feature>